<keyword evidence="5 6" id="KW-0472">Membrane</keyword>
<keyword evidence="9" id="KW-1185">Reference proteome</keyword>
<comment type="subcellular location">
    <subcellularLocation>
        <location evidence="1">Membrane</location>
    </subcellularLocation>
</comment>
<dbReference type="Proteomes" id="UP000029120">
    <property type="component" value="Chromosome 1"/>
</dbReference>
<dbReference type="Pfam" id="PF03647">
    <property type="entry name" value="Tmemb_14"/>
    <property type="match status" value="1"/>
</dbReference>
<dbReference type="GO" id="GO:1905885">
    <property type="term" value="P:positive regulation of triglyceride transport"/>
    <property type="evidence" value="ECO:0007669"/>
    <property type="project" value="EnsemblPlants"/>
</dbReference>
<reference evidence="9" key="1">
    <citation type="journal article" date="2015" name="Nat. Plants">
        <title>Genome expansion of Arabis alpina linked with retrotransposition and reduced symmetric DNA methylation.</title>
        <authorList>
            <person name="Willing E.M."/>
            <person name="Rawat V."/>
            <person name="Mandakova T."/>
            <person name="Maumus F."/>
            <person name="James G.V."/>
            <person name="Nordstroem K.J."/>
            <person name="Becker C."/>
            <person name="Warthmann N."/>
            <person name="Chica C."/>
            <person name="Szarzynska B."/>
            <person name="Zytnicki M."/>
            <person name="Albani M.C."/>
            <person name="Kiefer C."/>
            <person name="Bergonzi S."/>
            <person name="Castaings L."/>
            <person name="Mateos J.L."/>
            <person name="Berns M.C."/>
            <person name="Bujdoso N."/>
            <person name="Piofczyk T."/>
            <person name="de Lorenzo L."/>
            <person name="Barrero-Sicilia C."/>
            <person name="Mateos I."/>
            <person name="Piednoel M."/>
            <person name="Hagmann J."/>
            <person name="Chen-Min-Tao R."/>
            <person name="Iglesias-Fernandez R."/>
            <person name="Schuster S.C."/>
            <person name="Alonso-Blanco C."/>
            <person name="Roudier F."/>
            <person name="Carbonero P."/>
            <person name="Paz-Ares J."/>
            <person name="Davis S.J."/>
            <person name="Pecinka A."/>
            <person name="Quesneville H."/>
            <person name="Colot V."/>
            <person name="Lysak M.A."/>
            <person name="Weigel D."/>
            <person name="Coupland G."/>
            <person name="Schneeberger K."/>
        </authorList>
    </citation>
    <scope>NUCLEOTIDE SEQUENCE [LARGE SCALE GENOMIC DNA]</scope>
    <source>
        <strain evidence="9">cv. Pajares</strain>
    </source>
</reference>
<dbReference type="OMA" id="RNGKKCM"/>
<dbReference type="OrthoDB" id="5620at2759"/>
<feature type="transmembrane region" description="Helical" evidence="6">
    <location>
        <begin position="155"/>
        <end position="172"/>
    </location>
</feature>
<feature type="signal peptide" evidence="7">
    <location>
        <begin position="1"/>
        <end position="18"/>
    </location>
</feature>
<dbReference type="GO" id="GO:0009706">
    <property type="term" value="C:chloroplast inner membrane"/>
    <property type="evidence" value="ECO:0007669"/>
    <property type="project" value="TreeGrafter"/>
</dbReference>
<evidence type="ECO:0000256" key="5">
    <source>
        <dbReference type="ARBA" id="ARBA00023136"/>
    </source>
</evidence>
<keyword evidence="7" id="KW-0732">Signal</keyword>
<feature type="transmembrane region" description="Helical" evidence="6">
    <location>
        <begin position="69"/>
        <end position="89"/>
    </location>
</feature>
<dbReference type="eggNOG" id="KOG1187">
    <property type="taxonomic scope" value="Eukaryota"/>
</dbReference>
<evidence type="ECO:0000256" key="1">
    <source>
        <dbReference type="ARBA" id="ARBA00004370"/>
    </source>
</evidence>
<dbReference type="PANTHER" id="PTHR12668:SF38">
    <property type="entry name" value="PROTEIN FATTY ACID EXPORT 4, CHLOROPLASTIC"/>
    <property type="match status" value="1"/>
</dbReference>
<gene>
    <name evidence="8" type="ordered locus">AALP_Aa1g338700</name>
</gene>
<evidence type="ECO:0000256" key="6">
    <source>
        <dbReference type="SAM" id="Phobius"/>
    </source>
</evidence>
<dbReference type="PANTHER" id="PTHR12668">
    <property type="entry name" value="TRANSMEMBRANE PROTEIN 14, 15"/>
    <property type="match status" value="1"/>
</dbReference>
<dbReference type="GO" id="GO:0015245">
    <property type="term" value="F:fatty acid transmembrane transporter activity"/>
    <property type="evidence" value="ECO:0007669"/>
    <property type="project" value="TreeGrafter"/>
</dbReference>
<dbReference type="Gene3D" id="1.10.10.1740">
    <property type="entry name" value="Transmembrane protein 14-like"/>
    <property type="match status" value="1"/>
</dbReference>
<evidence type="ECO:0000313" key="8">
    <source>
        <dbReference type="EMBL" id="KFK45061.1"/>
    </source>
</evidence>
<evidence type="ECO:0000256" key="3">
    <source>
        <dbReference type="ARBA" id="ARBA00022692"/>
    </source>
</evidence>
<evidence type="ECO:0000256" key="2">
    <source>
        <dbReference type="ARBA" id="ARBA00007590"/>
    </source>
</evidence>
<dbReference type="EMBL" id="CM002869">
    <property type="protein sequence ID" value="KFK45061.1"/>
    <property type="molecule type" value="Genomic_DNA"/>
</dbReference>
<dbReference type="GO" id="GO:0009793">
    <property type="term" value="P:embryo development ending in seed dormancy"/>
    <property type="evidence" value="ECO:0007669"/>
    <property type="project" value="EnsemblPlants"/>
</dbReference>
<evidence type="ECO:0000256" key="4">
    <source>
        <dbReference type="ARBA" id="ARBA00022989"/>
    </source>
</evidence>
<dbReference type="InterPro" id="IPR005349">
    <property type="entry name" value="TMEM14"/>
</dbReference>
<protein>
    <submittedName>
        <fullName evidence="8">Uncharacterized protein</fullName>
    </submittedName>
</protein>
<keyword evidence="3 6" id="KW-0812">Transmembrane</keyword>
<sequence length="187" mass="19420">MSSLTNTFGAAMSSLALTLPITSVVSVRNTKLGRSFSYGGRNWSGLTLSEKSKSRRGYGLCCKAELSELAPAVSATYGALLLGGGLFAYSKSGSKGSLFGGLTGSVLMASAYFLTKSPETRVLGDTVGLGAAFLFSSVFGYRLVSTQKPVPAGPLLLLSVGMLTFFVMAYMHDSLPAIPVADPLPLP</sequence>
<proteinExistence type="inferred from homology"/>
<comment type="similarity">
    <text evidence="2">Belongs to the TMEM14 family.</text>
</comment>
<accession>A0A087HSF9</accession>
<evidence type="ECO:0000256" key="7">
    <source>
        <dbReference type="SAM" id="SignalP"/>
    </source>
</evidence>
<dbReference type="AlphaFoldDB" id="A0A087HSF9"/>
<feature type="transmembrane region" description="Helical" evidence="6">
    <location>
        <begin position="126"/>
        <end position="143"/>
    </location>
</feature>
<name>A0A087HSF9_ARAAL</name>
<evidence type="ECO:0000313" key="9">
    <source>
        <dbReference type="Proteomes" id="UP000029120"/>
    </source>
</evidence>
<feature type="chain" id="PRO_5001823665" evidence="7">
    <location>
        <begin position="19"/>
        <end position="187"/>
    </location>
</feature>
<dbReference type="Gramene" id="KFK45061">
    <property type="protein sequence ID" value="KFK45061"/>
    <property type="gene ID" value="AALP_AA1G338700"/>
</dbReference>
<keyword evidence="4 6" id="KW-1133">Transmembrane helix</keyword>
<dbReference type="InterPro" id="IPR044890">
    <property type="entry name" value="TMEM14_sf"/>
</dbReference>
<organism evidence="8 9">
    <name type="scientific">Arabis alpina</name>
    <name type="common">Alpine rock-cress</name>
    <dbReference type="NCBI Taxonomy" id="50452"/>
    <lineage>
        <taxon>Eukaryota</taxon>
        <taxon>Viridiplantae</taxon>
        <taxon>Streptophyta</taxon>
        <taxon>Embryophyta</taxon>
        <taxon>Tracheophyta</taxon>
        <taxon>Spermatophyta</taxon>
        <taxon>Magnoliopsida</taxon>
        <taxon>eudicotyledons</taxon>
        <taxon>Gunneridae</taxon>
        <taxon>Pentapetalae</taxon>
        <taxon>rosids</taxon>
        <taxon>malvids</taxon>
        <taxon>Brassicales</taxon>
        <taxon>Brassicaceae</taxon>
        <taxon>Arabideae</taxon>
        <taxon>Arabis</taxon>
    </lineage>
</organism>